<dbReference type="InParanoid" id="A0A5C3P682"/>
<keyword evidence="3" id="KW-1185">Reference proteome</keyword>
<evidence type="ECO:0000313" key="2">
    <source>
        <dbReference type="EMBL" id="TFK83760.1"/>
    </source>
</evidence>
<proteinExistence type="predicted"/>
<feature type="compositionally biased region" description="Basic residues" evidence="1">
    <location>
        <begin position="85"/>
        <end position="94"/>
    </location>
</feature>
<dbReference type="EMBL" id="ML211367">
    <property type="protein sequence ID" value="TFK83760.1"/>
    <property type="molecule type" value="Genomic_DNA"/>
</dbReference>
<feature type="compositionally biased region" description="Basic and acidic residues" evidence="1">
    <location>
        <begin position="10"/>
        <end position="30"/>
    </location>
</feature>
<gene>
    <name evidence="2" type="ORF">K466DRAFT_602580</name>
</gene>
<feature type="region of interest" description="Disordered" evidence="1">
    <location>
        <begin position="191"/>
        <end position="227"/>
    </location>
</feature>
<evidence type="ECO:0000256" key="1">
    <source>
        <dbReference type="SAM" id="MobiDB-lite"/>
    </source>
</evidence>
<dbReference type="Proteomes" id="UP000308197">
    <property type="component" value="Unassembled WGS sequence"/>
</dbReference>
<organism evidence="2 3">
    <name type="scientific">Polyporus arcularius HHB13444</name>
    <dbReference type="NCBI Taxonomy" id="1314778"/>
    <lineage>
        <taxon>Eukaryota</taxon>
        <taxon>Fungi</taxon>
        <taxon>Dikarya</taxon>
        <taxon>Basidiomycota</taxon>
        <taxon>Agaricomycotina</taxon>
        <taxon>Agaricomycetes</taxon>
        <taxon>Polyporales</taxon>
        <taxon>Polyporaceae</taxon>
        <taxon>Polyporus</taxon>
    </lineage>
</organism>
<accession>A0A5C3P682</accession>
<feature type="region of interest" description="Disordered" evidence="1">
    <location>
        <begin position="1"/>
        <end position="128"/>
    </location>
</feature>
<feature type="compositionally biased region" description="Acidic residues" evidence="1">
    <location>
        <begin position="192"/>
        <end position="227"/>
    </location>
</feature>
<dbReference type="AlphaFoldDB" id="A0A5C3P682"/>
<name>A0A5C3P682_9APHY</name>
<feature type="compositionally biased region" description="Pro residues" evidence="1">
    <location>
        <begin position="60"/>
        <end position="73"/>
    </location>
</feature>
<sequence length="227" mass="25613">MGGESRKKRKADDKEAERQAKKAREDEKRRAQVQLRAVPRTVTKATEKPPPRDPSVPLRSPSPPPRNSSPPPITNDAEPVDHPPRGRTRNRRARSLLSSLSSDSDSSLSPPPTPKRKRAQEVSGLGDDEVIQRWRDLGTTIKIMADDNKTRNVSKSISDYHDKARLVGRHVHPFINAQQALTFGLTYKEGDFDWDEEDDEMDADADADEDEDGDEDEDDEESPKEKR</sequence>
<reference evidence="2 3" key="1">
    <citation type="journal article" date="2019" name="Nat. Ecol. Evol.">
        <title>Megaphylogeny resolves global patterns of mushroom evolution.</title>
        <authorList>
            <person name="Varga T."/>
            <person name="Krizsan K."/>
            <person name="Foldi C."/>
            <person name="Dima B."/>
            <person name="Sanchez-Garcia M."/>
            <person name="Sanchez-Ramirez S."/>
            <person name="Szollosi G.J."/>
            <person name="Szarkandi J.G."/>
            <person name="Papp V."/>
            <person name="Albert L."/>
            <person name="Andreopoulos W."/>
            <person name="Angelini C."/>
            <person name="Antonin V."/>
            <person name="Barry K.W."/>
            <person name="Bougher N.L."/>
            <person name="Buchanan P."/>
            <person name="Buyck B."/>
            <person name="Bense V."/>
            <person name="Catcheside P."/>
            <person name="Chovatia M."/>
            <person name="Cooper J."/>
            <person name="Damon W."/>
            <person name="Desjardin D."/>
            <person name="Finy P."/>
            <person name="Geml J."/>
            <person name="Haridas S."/>
            <person name="Hughes K."/>
            <person name="Justo A."/>
            <person name="Karasinski D."/>
            <person name="Kautmanova I."/>
            <person name="Kiss B."/>
            <person name="Kocsube S."/>
            <person name="Kotiranta H."/>
            <person name="LaButti K.M."/>
            <person name="Lechner B.E."/>
            <person name="Liimatainen K."/>
            <person name="Lipzen A."/>
            <person name="Lukacs Z."/>
            <person name="Mihaltcheva S."/>
            <person name="Morgado L.N."/>
            <person name="Niskanen T."/>
            <person name="Noordeloos M.E."/>
            <person name="Ohm R.A."/>
            <person name="Ortiz-Santana B."/>
            <person name="Ovrebo C."/>
            <person name="Racz N."/>
            <person name="Riley R."/>
            <person name="Savchenko A."/>
            <person name="Shiryaev A."/>
            <person name="Soop K."/>
            <person name="Spirin V."/>
            <person name="Szebenyi C."/>
            <person name="Tomsovsky M."/>
            <person name="Tulloss R.E."/>
            <person name="Uehling J."/>
            <person name="Grigoriev I.V."/>
            <person name="Vagvolgyi C."/>
            <person name="Papp T."/>
            <person name="Martin F.M."/>
            <person name="Miettinen O."/>
            <person name="Hibbett D.S."/>
            <person name="Nagy L.G."/>
        </authorList>
    </citation>
    <scope>NUCLEOTIDE SEQUENCE [LARGE SCALE GENOMIC DNA]</scope>
    <source>
        <strain evidence="2 3">HHB13444</strain>
    </source>
</reference>
<protein>
    <submittedName>
        <fullName evidence="2">Uncharacterized protein</fullName>
    </submittedName>
</protein>
<feature type="compositionally biased region" description="Low complexity" evidence="1">
    <location>
        <begin position="95"/>
        <end position="108"/>
    </location>
</feature>
<evidence type="ECO:0000313" key="3">
    <source>
        <dbReference type="Proteomes" id="UP000308197"/>
    </source>
</evidence>